<name>A0AAV7TY00_PLEWA</name>
<dbReference type="AlphaFoldDB" id="A0AAV7TY00"/>
<sequence>MDLSSQECRPGTIIQEVSSHWSAEDLKPETSKEEETSRRTRVAGESGREEMDTCHRSWEDSSHSAQLDKSRGWPRQGGDDPTTTLHSPRKDDHRQPRRRSLELRVVDPDTARQSTAAHHNSGELWLMQGIGGVQSKESKGIEKRDNGELTLLNCEKNKTLGSVDFSLDFVL</sequence>
<protein>
    <submittedName>
        <fullName evidence="2">Uncharacterized protein</fullName>
    </submittedName>
</protein>
<evidence type="ECO:0000313" key="2">
    <source>
        <dbReference type="EMBL" id="KAJ1181639.1"/>
    </source>
</evidence>
<organism evidence="2 3">
    <name type="scientific">Pleurodeles waltl</name>
    <name type="common">Iberian ribbed newt</name>
    <dbReference type="NCBI Taxonomy" id="8319"/>
    <lineage>
        <taxon>Eukaryota</taxon>
        <taxon>Metazoa</taxon>
        <taxon>Chordata</taxon>
        <taxon>Craniata</taxon>
        <taxon>Vertebrata</taxon>
        <taxon>Euteleostomi</taxon>
        <taxon>Amphibia</taxon>
        <taxon>Batrachia</taxon>
        <taxon>Caudata</taxon>
        <taxon>Salamandroidea</taxon>
        <taxon>Salamandridae</taxon>
        <taxon>Pleurodelinae</taxon>
        <taxon>Pleurodeles</taxon>
    </lineage>
</organism>
<feature type="compositionally biased region" description="Basic and acidic residues" evidence="1">
    <location>
        <begin position="22"/>
        <end position="38"/>
    </location>
</feature>
<feature type="region of interest" description="Disordered" evidence="1">
    <location>
        <begin position="1"/>
        <end position="120"/>
    </location>
</feature>
<evidence type="ECO:0000313" key="3">
    <source>
        <dbReference type="Proteomes" id="UP001066276"/>
    </source>
</evidence>
<gene>
    <name evidence="2" type="ORF">NDU88_006842</name>
</gene>
<feature type="compositionally biased region" description="Basic and acidic residues" evidence="1">
    <location>
        <begin position="88"/>
        <end position="110"/>
    </location>
</feature>
<dbReference type="Proteomes" id="UP001066276">
    <property type="component" value="Chromosome 3_2"/>
</dbReference>
<evidence type="ECO:0000256" key="1">
    <source>
        <dbReference type="SAM" id="MobiDB-lite"/>
    </source>
</evidence>
<dbReference type="EMBL" id="JANPWB010000006">
    <property type="protein sequence ID" value="KAJ1181639.1"/>
    <property type="molecule type" value="Genomic_DNA"/>
</dbReference>
<feature type="compositionally biased region" description="Basic and acidic residues" evidence="1">
    <location>
        <begin position="46"/>
        <end position="71"/>
    </location>
</feature>
<comment type="caution">
    <text evidence="2">The sequence shown here is derived from an EMBL/GenBank/DDBJ whole genome shotgun (WGS) entry which is preliminary data.</text>
</comment>
<keyword evidence="3" id="KW-1185">Reference proteome</keyword>
<reference evidence="2" key="1">
    <citation type="journal article" date="2022" name="bioRxiv">
        <title>Sequencing and chromosome-scale assembly of the giantPleurodeles waltlgenome.</title>
        <authorList>
            <person name="Brown T."/>
            <person name="Elewa A."/>
            <person name="Iarovenko S."/>
            <person name="Subramanian E."/>
            <person name="Araus A.J."/>
            <person name="Petzold A."/>
            <person name="Susuki M."/>
            <person name="Suzuki K.-i.T."/>
            <person name="Hayashi T."/>
            <person name="Toyoda A."/>
            <person name="Oliveira C."/>
            <person name="Osipova E."/>
            <person name="Leigh N.D."/>
            <person name="Simon A."/>
            <person name="Yun M.H."/>
        </authorList>
    </citation>
    <scope>NUCLEOTIDE SEQUENCE</scope>
    <source>
        <strain evidence="2">20211129_DDA</strain>
        <tissue evidence="2">Liver</tissue>
    </source>
</reference>
<proteinExistence type="predicted"/>
<accession>A0AAV7TY00</accession>